<gene>
    <name evidence="1" type="primary">syj1_2</name>
    <name evidence="1" type="ORF">FBU59_006359</name>
</gene>
<evidence type="ECO:0000313" key="2">
    <source>
        <dbReference type="Proteomes" id="UP001150603"/>
    </source>
</evidence>
<organism evidence="1 2">
    <name type="scientific">Linderina macrospora</name>
    <dbReference type="NCBI Taxonomy" id="4868"/>
    <lineage>
        <taxon>Eukaryota</taxon>
        <taxon>Fungi</taxon>
        <taxon>Fungi incertae sedis</taxon>
        <taxon>Zoopagomycota</taxon>
        <taxon>Kickxellomycotina</taxon>
        <taxon>Kickxellomycetes</taxon>
        <taxon>Kickxellales</taxon>
        <taxon>Kickxellaceae</taxon>
        <taxon>Linderina</taxon>
    </lineage>
</organism>
<evidence type="ECO:0000313" key="1">
    <source>
        <dbReference type="EMBL" id="KAJ1932480.1"/>
    </source>
</evidence>
<proteinExistence type="predicted"/>
<dbReference type="EMBL" id="JANBPW010005505">
    <property type="protein sequence ID" value="KAJ1932480.1"/>
    <property type="molecule type" value="Genomic_DNA"/>
</dbReference>
<protein>
    <submittedName>
        <fullName evidence="1">Inositol-1,4,5-trisphosphate 5-phosphatase 1</fullName>
        <ecNumber evidence="1">3.1.3.36</ecNumber>
    </submittedName>
</protein>
<accession>A0ACC1J065</accession>
<dbReference type="EC" id="3.1.3.36" evidence="1"/>
<dbReference type="Proteomes" id="UP001150603">
    <property type="component" value="Unassembled WGS sequence"/>
</dbReference>
<comment type="caution">
    <text evidence="1">The sequence shown here is derived from an EMBL/GenBank/DDBJ whole genome shotgun (WGS) entry which is preliminary data.</text>
</comment>
<reference evidence="1" key="1">
    <citation type="submission" date="2022-07" db="EMBL/GenBank/DDBJ databases">
        <title>Phylogenomic reconstructions and comparative analyses of Kickxellomycotina fungi.</title>
        <authorList>
            <person name="Reynolds N.K."/>
            <person name="Stajich J.E."/>
            <person name="Barry K."/>
            <person name="Grigoriev I.V."/>
            <person name="Crous P."/>
            <person name="Smith M.E."/>
        </authorList>
    </citation>
    <scope>NUCLEOTIDE SEQUENCE</scope>
    <source>
        <strain evidence="1">NRRL 5244</strain>
    </source>
</reference>
<name>A0ACC1J065_9FUNG</name>
<keyword evidence="1" id="KW-0378">Hydrolase</keyword>
<sequence length="353" mass="39419">MVKHKTGLAGMAGNKGCVAMHLDLDDSSVCIVAAHLAAGASNVQERNNDYVSIQHGARFRRGRRISDHDYAVWLGDLNYRIDLPNDQARRMIAERQVASLMMYDQLGVQMAANNVFTGYREAEIHFPPTYKYDAGTDNYDTSEKVRVPSWTDRILYKGHDVRVLEYYRDELCFSDHKPVLAMMEFDVVSVDKVRKRQITRQLYAKYHQTGDVRTEASGVSMVEQKLIDWDAAISESDSPAGKSGVKSSRAKPPPPPPMAKKRAALPPPSSDSQAWWDDESYVRPTTSDSSGMLSINPYALGRNNMAAPTHSPSSYSANRPPPPVNVLDDNDENLVNLTWEPIQPSHSGDGSRY</sequence>
<keyword evidence="2" id="KW-1185">Reference proteome</keyword>